<evidence type="ECO:0000313" key="3">
    <source>
        <dbReference type="Proteomes" id="UP000515955"/>
    </source>
</evidence>
<name>A0A7G9S9V4_9SPHN</name>
<protein>
    <submittedName>
        <fullName evidence="2">Pyrophosphatase</fullName>
    </submittedName>
</protein>
<feature type="domain" description="MazG C-terminal" evidence="1">
    <location>
        <begin position="160"/>
        <end position="336"/>
    </location>
</feature>
<dbReference type="EMBL" id="CP060717">
    <property type="protein sequence ID" value="QNN64629.1"/>
    <property type="molecule type" value="Genomic_DNA"/>
</dbReference>
<dbReference type="InterPro" id="IPR041407">
    <property type="entry name" value="MazG_C"/>
</dbReference>
<evidence type="ECO:0000259" key="1">
    <source>
        <dbReference type="Pfam" id="PF18722"/>
    </source>
</evidence>
<dbReference type="Pfam" id="PF18722">
    <property type="entry name" value="MazG_C"/>
    <property type="match status" value="1"/>
</dbReference>
<dbReference type="Proteomes" id="UP000515955">
    <property type="component" value="Chromosome"/>
</dbReference>
<reference evidence="2 3" key="1">
    <citation type="submission" date="2020-08" db="EMBL/GenBank/DDBJ databases">
        <title>Genome sequence of Sphingomonas rhizophila KACC 19189T.</title>
        <authorList>
            <person name="Hyun D.-W."/>
            <person name="Bae J.-W."/>
        </authorList>
    </citation>
    <scope>NUCLEOTIDE SEQUENCE [LARGE SCALE GENOMIC DNA]</scope>
    <source>
        <strain evidence="2 3">KACC 19189</strain>
    </source>
</reference>
<gene>
    <name evidence="2" type="ORF">H9L12_10090</name>
</gene>
<dbReference type="KEGG" id="srhi:H9L12_10090"/>
<accession>A0A7G9S9V4</accession>
<dbReference type="AlphaFoldDB" id="A0A7G9S9V4"/>
<dbReference type="RefSeq" id="WP_187541628.1">
    <property type="nucleotide sequence ID" value="NZ_CP060717.1"/>
</dbReference>
<keyword evidence="3" id="KW-1185">Reference proteome</keyword>
<organism evidence="2 3">
    <name type="scientific">Sphingomonas rhizophila</name>
    <dbReference type="NCBI Taxonomy" id="2071607"/>
    <lineage>
        <taxon>Bacteria</taxon>
        <taxon>Pseudomonadati</taxon>
        <taxon>Pseudomonadota</taxon>
        <taxon>Alphaproteobacteria</taxon>
        <taxon>Sphingomonadales</taxon>
        <taxon>Sphingomonadaceae</taxon>
        <taxon>Sphingomonas</taxon>
    </lineage>
</organism>
<proteinExistence type="predicted"/>
<evidence type="ECO:0000313" key="2">
    <source>
        <dbReference type="EMBL" id="QNN64629.1"/>
    </source>
</evidence>
<sequence>MSEIKKEVREGPSYISFRDTLVEEAGDLLWYFGALAHSLARPLSELFSAALGRRVDERTSFTVIAKYAQSIESLSGDPWLHAGEHAGALASNLANVGNNPRLFDLAAAALRSTLAAFASAEIGLDQAIGHNITKSLSRFPVSRKPLPLYDDRPAPDGGTISADERIPKHLPFEFDEVEVGAKKFVVQKVFTIKIGDPLTDNIDVQDDYRFHDVFHIAYAAILGWSPVLRALLKVKRKSHPILDENQDGARAILIEEGISTFVFNHAKPHLFAGATGVDYRLLSTIKEFVRGYEVDDQPLWAWERAILRGYEVFRQLTTERRGRVTMDLVQRDIFFEGLGER</sequence>